<dbReference type="PROSITE" id="PS00678">
    <property type="entry name" value="WD_REPEATS_1"/>
    <property type="match status" value="1"/>
</dbReference>
<evidence type="ECO:0000256" key="2">
    <source>
        <dbReference type="ARBA" id="ARBA00022574"/>
    </source>
</evidence>
<accession>A0A1Y2EZF4</accession>
<dbReference type="InterPro" id="IPR019775">
    <property type="entry name" value="WD40_repeat_CS"/>
</dbReference>
<dbReference type="SUPFAM" id="SSF50978">
    <property type="entry name" value="WD40 repeat-like"/>
    <property type="match status" value="1"/>
</dbReference>
<dbReference type="PANTHER" id="PTHR44040:SF1">
    <property type="entry name" value="RETINOBLASTOMA-BINDING PROTEIN 5"/>
    <property type="match status" value="1"/>
</dbReference>
<evidence type="ECO:0000313" key="7">
    <source>
        <dbReference type="Proteomes" id="UP000193685"/>
    </source>
</evidence>
<gene>
    <name evidence="6" type="ORF">BCR37DRAFT_383006</name>
</gene>
<dbReference type="InterPro" id="IPR015943">
    <property type="entry name" value="WD40/YVTN_repeat-like_dom_sf"/>
</dbReference>
<dbReference type="OMA" id="DYEDDIM"/>
<keyword evidence="7" id="KW-1185">Reference proteome</keyword>
<comment type="subcellular location">
    <subcellularLocation>
        <location evidence="1">Nucleus</location>
    </subcellularLocation>
</comment>
<evidence type="ECO:0000256" key="4">
    <source>
        <dbReference type="ARBA" id="ARBA00023242"/>
    </source>
</evidence>
<proteinExistence type="predicted"/>
<dbReference type="EMBL" id="MCFI01000021">
    <property type="protein sequence ID" value="ORY77012.1"/>
    <property type="molecule type" value="Genomic_DNA"/>
</dbReference>
<dbReference type="PROSITE" id="PS50294">
    <property type="entry name" value="WD_REPEATS_REGION"/>
    <property type="match status" value="1"/>
</dbReference>
<dbReference type="PROSITE" id="PS50082">
    <property type="entry name" value="WD_REPEATS_2"/>
    <property type="match status" value="1"/>
</dbReference>
<dbReference type="Pfam" id="PF00400">
    <property type="entry name" value="WD40"/>
    <property type="match status" value="1"/>
</dbReference>
<dbReference type="InterPro" id="IPR036322">
    <property type="entry name" value="WD40_repeat_dom_sf"/>
</dbReference>
<dbReference type="RefSeq" id="XP_040722852.1">
    <property type="nucleotide sequence ID" value="XM_040869990.1"/>
</dbReference>
<evidence type="ECO:0000256" key="3">
    <source>
        <dbReference type="ARBA" id="ARBA00022737"/>
    </source>
</evidence>
<organism evidence="6 7">
    <name type="scientific">Protomyces lactucae-debilis</name>
    <dbReference type="NCBI Taxonomy" id="2754530"/>
    <lineage>
        <taxon>Eukaryota</taxon>
        <taxon>Fungi</taxon>
        <taxon>Dikarya</taxon>
        <taxon>Ascomycota</taxon>
        <taxon>Taphrinomycotina</taxon>
        <taxon>Taphrinomycetes</taxon>
        <taxon>Taphrinales</taxon>
        <taxon>Protomycetaceae</taxon>
        <taxon>Protomyces</taxon>
    </lineage>
</organism>
<dbReference type="Proteomes" id="UP000193685">
    <property type="component" value="Unassembled WGS sequence"/>
</dbReference>
<evidence type="ECO:0000313" key="6">
    <source>
        <dbReference type="EMBL" id="ORY77012.1"/>
    </source>
</evidence>
<protein>
    <submittedName>
        <fullName evidence="6">WD40-repeat-containing domain protein</fullName>
    </submittedName>
</protein>
<dbReference type="AlphaFoldDB" id="A0A1Y2EZF4"/>
<keyword evidence="2 5" id="KW-0853">WD repeat</keyword>
<evidence type="ECO:0000256" key="1">
    <source>
        <dbReference type="ARBA" id="ARBA00004123"/>
    </source>
</evidence>
<keyword evidence="4" id="KW-0539">Nucleus</keyword>
<evidence type="ECO:0000256" key="5">
    <source>
        <dbReference type="PROSITE-ProRule" id="PRU00221"/>
    </source>
</evidence>
<dbReference type="Gene3D" id="2.130.10.10">
    <property type="entry name" value="YVTN repeat-like/Quinoprotein amine dehydrogenase"/>
    <property type="match status" value="2"/>
</dbReference>
<comment type="caution">
    <text evidence="6">The sequence shown here is derived from an EMBL/GenBank/DDBJ whole genome shotgun (WGS) entry which is preliminary data.</text>
</comment>
<dbReference type="InterPro" id="IPR037850">
    <property type="entry name" value="RBBP5/Swd1"/>
</dbReference>
<name>A0A1Y2EZF4_PROLT</name>
<dbReference type="GO" id="GO:0048188">
    <property type="term" value="C:Set1C/COMPASS complex"/>
    <property type="evidence" value="ECO:0007669"/>
    <property type="project" value="InterPro"/>
</dbReference>
<reference evidence="6 7" key="1">
    <citation type="submission" date="2016-07" db="EMBL/GenBank/DDBJ databases">
        <title>Pervasive Adenine N6-methylation of Active Genes in Fungi.</title>
        <authorList>
            <consortium name="DOE Joint Genome Institute"/>
            <person name="Mondo S.J."/>
            <person name="Dannebaum R.O."/>
            <person name="Kuo R.C."/>
            <person name="Labutti K."/>
            <person name="Haridas S."/>
            <person name="Kuo A."/>
            <person name="Salamov A."/>
            <person name="Ahrendt S.R."/>
            <person name="Lipzen A."/>
            <person name="Sullivan W."/>
            <person name="Andreopoulos W.B."/>
            <person name="Clum A."/>
            <person name="Lindquist E."/>
            <person name="Daum C."/>
            <person name="Ramamoorthy G.K."/>
            <person name="Gryganskyi A."/>
            <person name="Culley D."/>
            <person name="Magnuson J.K."/>
            <person name="James T.Y."/>
            <person name="O'Malley M.A."/>
            <person name="Stajich J.E."/>
            <person name="Spatafora J.W."/>
            <person name="Visel A."/>
            <person name="Grigoriev I.V."/>
        </authorList>
    </citation>
    <scope>NUCLEOTIDE SEQUENCE [LARGE SCALE GENOMIC DNA]</scope>
    <source>
        <strain evidence="6 7">12-1054</strain>
    </source>
</reference>
<dbReference type="PANTHER" id="PTHR44040">
    <property type="entry name" value="RETINOBLASTOMA-BINDING PROTEIN 5"/>
    <property type="match status" value="1"/>
</dbReference>
<dbReference type="OrthoDB" id="196858at2759"/>
<dbReference type="STRING" id="56484.A0A1Y2EZF4"/>
<keyword evidence="3" id="KW-0677">Repeat</keyword>
<dbReference type="SMART" id="SM00320">
    <property type="entry name" value="WD40"/>
    <property type="match status" value="6"/>
</dbReference>
<feature type="repeat" description="WD" evidence="5">
    <location>
        <begin position="59"/>
        <end position="100"/>
    </location>
</feature>
<sequence>MNSLLADPFAQDYPETLLHTLPHYQASCIRFCETHLAAGTLSGDVILYDLLTLAPARILRAHSRTIQSLCWSRCGRYLLSASRDWLCVLWDLQTATALYKVMMGAPVWMADLHPIDPFTFCASLLDAAAVRVSCSPGKIDKQALEIEAKAGSVLCSLYTPAGEILGGSSKGQLLLWSSDGTCIRSWKLTSGSIKGLSMTANSSHLVSNSTDRVIRTFAVPGPADETLEIEHKFQDIVNRLQWNAVCFSGNAEYVAASTYQSSNDVYLWERQRGSLVKILEGPKEELIDVAFHPTRVLAAAVGVETGTVYLWGVPSVEKWGSFAPDFKELEENVEFVEQEDAFDIRREEETGERRLADESASVDLEGDGPVCGFLLPLDLNVL</sequence>
<dbReference type="InterPro" id="IPR001680">
    <property type="entry name" value="WD40_rpt"/>
</dbReference>
<dbReference type="GeneID" id="63786589"/>